<feature type="region of interest" description="Disordered" evidence="1">
    <location>
        <begin position="170"/>
        <end position="265"/>
    </location>
</feature>
<gene>
    <name evidence="3" type="ORF">ACFSQ0_03605</name>
</gene>
<feature type="compositionally biased region" description="Basic and acidic residues" evidence="1">
    <location>
        <begin position="206"/>
        <end position="220"/>
    </location>
</feature>
<feature type="compositionally biased region" description="Basic residues" evidence="1">
    <location>
        <begin position="245"/>
        <end position="255"/>
    </location>
</feature>
<name>A0ABW5SBI6_9FLAO</name>
<evidence type="ECO:0000313" key="4">
    <source>
        <dbReference type="Proteomes" id="UP001597357"/>
    </source>
</evidence>
<accession>A0ABW5SBI6</accession>
<dbReference type="EMBL" id="JBHULZ010000023">
    <property type="protein sequence ID" value="MFD2697066.1"/>
    <property type="molecule type" value="Genomic_DNA"/>
</dbReference>
<feature type="compositionally biased region" description="Basic residues" evidence="1">
    <location>
        <begin position="182"/>
        <end position="197"/>
    </location>
</feature>
<evidence type="ECO:0000256" key="2">
    <source>
        <dbReference type="SAM" id="SignalP"/>
    </source>
</evidence>
<feature type="compositionally biased region" description="Basic residues" evidence="1">
    <location>
        <begin position="221"/>
        <end position="231"/>
    </location>
</feature>
<evidence type="ECO:0000313" key="3">
    <source>
        <dbReference type="EMBL" id="MFD2697066.1"/>
    </source>
</evidence>
<feature type="signal peptide" evidence="2">
    <location>
        <begin position="1"/>
        <end position="20"/>
    </location>
</feature>
<reference evidence="4" key="1">
    <citation type="journal article" date="2019" name="Int. J. Syst. Evol. Microbiol.">
        <title>The Global Catalogue of Microorganisms (GCM) 10K type strain sequencing project: providing services to taxonomists for standard genome sequencing and annotation.</title>
        <authorList>
            <consortium name="The Broad Institute Genomics Platform"/>
            <consortium name="The Broad Institute Genome Sequencing Center for Infectious Disease"/>
            <person name="Wu L."/>
            <person name="Ma J."/>
        </authorList>
    </citation>
    <scope>NUCLEOTIDE SEQUENCE [LARGE SCALE GENOMIC DNA]</scope>
    <source>
        <strain evidence="4">KCTC 42255</strain>
    </source>
</reference>
<organism evidence="3 4">
    <name type="scientific">Mesonia sediminis</name>
    <dbReference type="NCBI Taxonomy" id="1703946"/>
    <lineage>
        <taxon>Bacteria</taxon>
        <taxon>Pseudomonadati</taxon>
        <taxon>Bacteroidota</taxon>
        <taxon>Flavobacteriia</taxon>
        <taxon>Flavobacteriales</taxon>
        <taxon>Flavobacteriaceae</taxon>
        <taxon>Mesonia</taxon>
    </lineage>
</organism>
<feature type="compositionally biased region" description="Basic and acidic residues" evidence="1">
    <location>
        <begin position="170"/>
        <end position="181"/>
    </location>
</feature>
<feature type="chain" id="PRO_5047187893" evidence="2">
    <location>
        <begin position="21"/>
        <end position="265"/>
    </location>
</feature>
<evidence type="ECO:0000256" key="1">
    <source>
        <dbReference type="SAM" id="MobiDB-lite"/>
    </source>
</evidence>
<proteinExistence type="predicted"/>
<sequence length="265" mass="32421">MKTLIKFTIAFLLPIGLAFATDKIHPKFYHNQGPIIFIENNIEFAVFQDGQFDFNYLPNRRKYSYFNQHINITYNGGYNYTPHIRVNRYGSIIQIRNTPIFYDFYGRVTQIGQINLKYNRFGYLKRIGNMHIRYNRHFNRYYLNGFINRYNKGYTYRPWHRNFRRPKYAHHPDYRLPISDRRAKHPKYRKPRIKGNKGRTTNRYNYRAEKQKDLRRDAQTNRRHLNRRKAPSKNFREEIDNKPNTVRKRSYHQKRPLGASTRSNR</sequence>
<keyword evidence="4" id="KW-1185">Reference proteome</keyword>
<dbReference type="Proteomes" id="UP001597357">
    <property type="component" value="Unassembled WGS sequence"/>
</dbReference>
<dbReference type="RefSeq" id="WP_379044241.1">
    <property type="nucleotide sequence ID" value="NZ_JBHULZ010000023.1"/>
</dbReference>
<keyword evidence="2" id="KW-0732">Signal</keyword>
<comment type="caution">
    <text evidence="3">The sequence shown here is derived from an EMBL/GenBank/DDBJ whole genome shotgun (WGS) entry which is preliminary data.</text>
</comment>
<protein>
    <submittedName>
        <fullName evidence="3">Uncharacterized protein</fullName>
    </submittedName>
</protein>